<keyword evidence="3" id="KW-1185">Reference proteome</keyword>
<gene>
    <name evidence="2" type="ORF">VLY81_04940</name>
</gene>
<dbReference type="RefSeq" id="WP_324669919.1">
    <property type="nucleotide sequence ID" value="NZ_CP141614.1"/>
</dbReference>
<evidence type="ECO:0000256" key="1">
    <source>
        <dbReference type="SAM" id="MobiDB-lite"/>
    </source>
</evidence>
<sequence>MGLGPEDRALIRRMVVEEIRRQMGGGALRPTPLAARPVVSAGLPPSGLTDERAAASSGPTAPSERRSPPPEVNRAAHMLADTQVGVGGALETALRDLDDLVVRAQTLAEKIRSTLRRTEPSGRGR</sequence>
<evidence type="ECO:0000313" key="2">
    <source>
        <dbReference type="EMBL" id="WRP15513.1"/>
    </source>
</evidence>
<dbReference type="EMBL" id="CP141614">
    <property type="protein sequence ID" value="WRP15513.1"/>
    <property type="molecule type" value="Genomic_DNA"/>
</dbReference>
<proteinExistence type="predicted"/>
<reference evidence="3" key="1">
    <citation type="submission" date="2023-12" db="EMBL/GenBank/DDBJ databases">
        <title>Novel isolates from deep terrestrial aquifers shed light on the physiology and ecology of the class Limnochordia.</title>
        <authorList>
            <person name="Karnachuk O.V."/>
            <person name="Lukina A.P."/>
            <person name="Avakyan M.R."/>
            <person name="Kadnikov V."/>
            <person name="Begmatov S."/>
            <person name="Beletsky A.V."/>
            <person name="Mardanov A.V."/>
            <person name="Ravin N.V."/>
        </authorList>
    </citation>
    <scope>NUCLEOTIDE SEQUENCE [LARGE SCALE GENOMIC DNA]</scope>
    <source>
        <strain evidence="3">LN</strain>
    </source>
</reference>
<name>A0ABZ1BSH6_9FIRM</name>
<protein>
    <submittedName>
        <fullName evidence="2">Uncharacterized protein</fullName>
    </submittedName>
</protein>
<feature type="region of interest" description="Disordered" evidence="1">
    <location>
        <begin position="23"/>
        <end position="73"/>
    </location>
</feature>
<dbReference type="Proteomes" id="UP001333102">
    <property type="component" value="Chromosome"/>
</dbReference>
<organism evidence="2 3">
    <name type="scientific">Geochorda subterranea</name>
    <dbReference type="NCBI Taxonomy" id="3109564"/>
    <lineage>
        <taxon>Bacteria</taxon>
        <taxon>Bacillati</taxon>
        <taxon>Bacillota</taxon>
        <taxon>Limnochordia</taxon>
        <taxon>Limnochordales</taxon>
        <taxon>Geochordaceae</taxon>
        <taxon>Geochorda</taxon>
    </lineage>
</organism>
<evidence type="ECO:0000313" key="3">
    <source>
        <dbReference type="Proteomes" id="UP001333102"/>
    </source>
</evidence>
<accession>A0ABZ1BSH6</accession>